<dbReference type="STRING" id="1656094.BFC18_04705"/>
<dbReference type="InterPro" id="IPR036286">
    <property type="entry name" value="LexA/Signal_pep-like_sf"/>
</dbReference>
<evidence type="ECO:0000256" key="3">
    <source>
        <dbReference type="ARBA" id="ARBA00022801"/>
    </source>
</evidence>
<protein>
    <recommendedName>
        <fullName evidence="4">Peptidase S24/S26A/S26B/S26C domain-containing protein</fullName>
    </recommendedName>
</protein>
<dbReference type="PROSITE" id="PS00501">
    <property type="entry name" value="SPASE_I_1"/>
    <property type="match status" value="1"/>
</dbReference>
<dbReference type="RefSeq" id="WP_070123790.1">
    <property type="nucleotide sequence ID" value="NZ_MDHN01000008.1"/>
</dbReference>
<dbReference type="Pfam" id="PF00717">
    <property type="entry name" value="Peptidase_S24"/>
    <property type="match status" value="1"/>
</dbReference>
<dbReference type="InterPro" id="IPR015927">
    <property type="entry name" value="Peptidase_S24_S26A/B/C"/>
</dbReference>
<proteinExistence type="predicted"/>
<dbReference type="OrthoDB" id="6183704at2"/>
<dbReference type="GO" id="GO:0012505">
    <property type="term" value="C:endomembrane system"/>
    <property type="evidence" value="ECO:0007669"/>
    <property type="project" value="UniProtKB-SubCell"/>
</dbReference>
<evidence type="ECO:0000259" key="4">
    <source>
        <dbReference type="Pfam" id="PF00717"/>
    </source>
</evidence>
<gene>
    <name evidence="5" type="ORF">BFC18_04705</name>
</gene>
<keyword evidence="3" id="KW-0378">Hydrolase</keyword>
<dbReference type="GO" id="GO:0004252">
    <property type="term" value="F:serine-type endopeptidase activity"/>
    <property type="evidence" value="ECO:0007669"/>
    <property type="project" value="InterPro"/>
</dbReference>
<dbReference type="AlphaFoldDB" id="A0A1E7ZEQ0"/>
<dbReference type="InterPro" id="IPR019533">
    <property type="entry name" value="Peptidase_S26"/>
</dbReference>
<evidence type="ECO:0000256" key="1">
    <source>
        <dbReference type="ARBA" id="ARBA00004308"/>
    </source>
</evidence>
<organism evidence="5 6">
    <name type="scientific">Alteromonas confluentis</name>
    <dbReference type="NCBI Taxonomy" id="1656094"/>
    <lineage>
        <taxon>Bacteria</taxon>
        <taxon>Pseudomonadati</taxon>
        <taxon>Pseudomonadota</taxon>
        <taxon>Gammaproteobacteria</taxon>
        <taxon>Alteromonadales</taxon>
        <taxon>Alteromonadaceae</taxon>
        <taxon>Alteromonas/Salinimonas group</taxon>
        <taxon>Alteromonas</taxon>
    </lineage>
</organism>
<comment type="caution">
    <text evidence="5">The sequence shown here is derived from an EMBL/GenBank/DDBJ whole genome shotgun (WGS) entry which is preliminary data.</text>
</comment>
<dbReference type="SUPFAM" id="SSF51306">
    <property type="entry name" value="LexA/Signal peptidase"/>
    <property type="match status" value="1"/>
</dbReference>
<dbReference type="CDD" id="cd06530">
    <property type="entry name" value="S26_SPase_I"/>
    <property type="match status" value="1"/>
</dbReference>
<name>A0A1E7ZEQ0_9ALTE</name>
<dbReference type="GO" id="GO:0006465">
    <property type="term" value="P:signal peptide processing"/>
    <property type="evidence" value="ECO:0007669"/>
    <property type="project" value="InterPro"/>
</dbReference>
<evidence type="ECO:0000313" key="5">
    <source>
        <dbReference type="EMBL" id="OFC72008.1"/>
    </source>
</evidence>
<reference evidence="5 6" key="1">
    <citation type="submission" date="2016-08" db="EMBL/GenBank/DDBJ databases">
        <authorList>
            <person name="Seilhamer J.J."/>
        </authorList>
    </citation>
    <scope>NUCLEOTIDE SEQUENCE [LARGE SCALE GENOMIC DNA]</scope>
    <source>
        <strain evidence="5 6">KCTC 42603</strain>
    </source>
</reference>
<keyword evidence="6" id="KW-1185">Reference proteome</keyword>
<accession>A0A1E7ZEQ0</accession>
<evidence type="ECO:0000256" key="2">
    <source>
        <dbReference type="ARBA" id="ARBA00022670"/>
    </source>
</evidence>
<dbReference type="GO" id="GO:0016020">
    <property type="term" value="C:membrane"/>
    <property type="evidence" value="ECO:0007669"/>
    <property type="project" value="InterPro"/>
</dbReference>
<dbReference type="Proteomes" id="UP000175691">
    <property type="component" value="Unassembled WGS sequence"/>
</dbReference>
<feature type="domain" description="Peptidase S24/S26A/S26B/S26C" evidence="4">
    <location>
        <begin position="4"/>
        <end position="89"/>
    </location>
</feature>
<keyword evidence="2" id="KW-0645">Protease</keyword>
<sequence length="104" mass="11643">MLKLFKVSGCSMEPTLPAGTFVLVRRILFGYPRVNDLVVFRCALRGIMVKRVLSTEPGLGMYMAGDNIAESISCEDIGWVHRNQILGKVIWQSQRTNVVDSVQN</sequence>
<dbReference type="EMBL" id="MDHN01000008">
    <property type="protein sequence ID" value="OFC72008.1"/>
    <property type="molecule type" value="Genomic_DNA"/>
</dbReference>
<dbReference type="InterPro" id="IPR019756">
    <property type="entry name" value="Pept_S26A_signal_pept_1_Ser-AS"/>
</dbReference>
<evidence type="ECO:0000313" key="6">
    <source>
        <dbReference type="Proteomes" id="UP000175691"/>
    </source>
</evidence>
<comment type="subcellular location">
    <subcellularLocation>
        <location evidence="1">Endomembrane system</location>
    </subcellularLocation>
</comment>
<dbReference type="Gene3D" id="2.10.109.10">
    <property type="entry name" value="Umud Fragment, subunit A"/>
    <property type="match status" value="1"/>
</dbReference>